<organism evidence="5 6">
    <name type="scientific">Undibacterium cyanobacteriorum</name>
    <dbReference type="NCBI Taxonomy" id="3073561"/>
    <lineage>
        <taxon>Bacteria</taxon>
        <taxon>Pseudomonadati</taxon>
        <taxon>Pseudomonadota</taxon>
        <taxon>Betaproteobacteria</taxon>
        <taxon>Burkholderiales</taxon>
        <taxon>Oxalobacteraceae</taxon>
        <taxon>Undibacterium</taxon>
    </lineage>
</organism>
<keyword evidence="6" id="KW-1185">Reference proteome</keyword>
<sequence>MRTDTQPPLGTDNIDESERLPQAAELTLWLQQAGFSFEQSTANLFIRLYQELRRLAQSRLWHEAPDHTLSATALTHEAYLRLSTQQQTEWKNRSHFLAMAATMMRRILIDHALAKQADKRAAELVTLSAAELIPSEQGSILDVLDLHQALCEFEQLDPRAARIVELRFFGGLELEEIAETLDISLATIKRDWTLARAWMRARLS</sequence>
<name>A0ABY9RH63_9BURK</name>
<dbReference type="Proteomes" id="UP001181355">
    <property type="component" value="Chromosome"/>
</dbReference>
<dbReference type="InterPro" id="IPR036388">
    <property type="entry name" value="WH-like_DNA-bd_sf"/>
</dbReference>
<evidence type="ECO:0000259" key="4">
    <source>
        <dbReference type="Pfam" id="PF07638"/>
    </source>
</evidence>
<evidence type="ECO:0000313" key="5">
    <source>
        <dbReference type="EMBL" id="WMW80568.1"/>
    </source>
</evidence>
<protein>
    <submittedName>
        <fullName evidence="5">ECF-type sigma factor</fullName>
    </submittedName>
</protein>
<evidence type="ECO:0000256" key="2">
    <source>
        <dbReference type="ARBA" id="ARBA00023082"/>
    </source>
</evidence>
<dbReference type="PANTHER" id="PTHR43133:SF39">
    <property type="entry name" value="SIMILAR TO RNA POLYMERASE SIGMA-E FACTOR"/>
    <property type="match status" value="1"/>
</dbReference>
<keyword evidence="2" id="KW-0731">Sigma factor</keyword>
<evidence type="ECO:0000313" key="6">
    <source>
        <dbReference type="Proteomes" id="UP001181355"/>
    </source>
</evidence>
<dbReference type="SUPFAM" id="SSF88659">
    <property type="entry name" value="Sigma3 and sigma4 domains of RNA polymerase sigma factors"/>
    <property type="match status" value="1"/>
</dbReference>
<dbReference type="Pfam" id="PF07638">
    <property type="entry name" value="Sigma70_ECF"/>
    <property type="match status" value="1"/>
</dbReference>
<evidence type="ECO:0000256" key="3">
    <source>
        <dbReference type="ARBA" id="ARBA00023163"/>
    </source>
</evidence>
<dbReference type="InterPro" id="IPR053812">
    <property type="entry name" value="HTH_Sigma70_ECF-like"/>
</dbReference>
<reference evidence="5" key="1">
    <citation type="submission" date="2023-09" db="EMBL/GenBank/DDBJ databases">
        <title>Undibacterium sp. 20NA77.5 isolated from freshwater.</title>
        <authorList>
            <person name="Le V."/>
            <person name="Ko S.-R."/>
            <person name="Ahn C.-Y."/>
            <person name="Oh H.-M."/>
        </authorList>
    </citation>
    <scope>NUCLEOTIDE SEQUENCE</scope>
    <source>
        <strain evidence="5">20NA77.5</strain>
    </source>
</reference>
<dbReference type="Gene3D" id="1.10.10.10">
    <property type="entry name" value="Winged helix-like DNA-binding domain superfamily/Winged helix DNA-binding domain"/>
    <property type="match status" value="1"/>
</dbReference>
<feature type="domain" description="RNA polymerase sigma-70 ECF-like HTH" evidence="4">
    <location>
        <begin position="25"/>
        <end position="203"/>
    </location>
</feature>
<dbReference type="EMBL" id="CP133720">
    <property type="protein sequence ID" value="WMW80568.1"/>
    <property type="molecule type" value="Genomic_DNA"/>
</dbReference>
<dbReference type="PANTHER" id="PTHR43133">
    <property type="entry name" value="RNA POLYMERASE ECF-TYPE SIGMA FACTO"/>
    <property type="match status" value="1"/>
</dbReference>
<dbReference type="NCBIfam" id="TIGR02937">
    <property type="entry name" value="sigma70-ECF"/>
    <property type="match status" value="1"/>
</dbReference>
<evidence type="ECO:0000256" key="1">
    <source>
        <dbReference type="ARBA" id="ARBA00023015"/>
    </source>
</evidence>
<dbReference type="InterPro" id="IPR013324">
    <property type="entry name" value="RNA_pol_sigma_r3/r4-like"/>
</dbReference>
<gene>
    <name evidence="5" type="ORF">RF679_18305</name>
</gene>
<dbReference type="InterPro" id="IPR039425">
    <property type="entry name" value="RNA_pol_sigma-70-like"/>
</dbReference>
<dbReference type="InterPro" id="IPR014284">
    <property type="entry name" value="RNA_pol_sigma-70_dom"/>
</dbReference>
<dbReference type="InterPro" id="IPR011517">
    <property type="entry name" value="RNA_pol_sigma70_ECF-like"/>
</dbReference>
<proteinExistence type="predicted"/>
<keyword evidence="1" id="KW-0805">Transcription regulation</keyword>
<dbReference type="RefSeq" id="WP_309482060.1">
    <property type="nucleotide sequence ID" value="NZ_CP133720.1"/>
</dbReference>
<keyword evidence="3" id="KW-0804">Transcription</keyword>
<accession>A0ABY9RH63</accession>
<dbReference type="NCBIfam" id="TIGR02999">
    <property type="entry name" value="Sig-70_X6"/>
    <property type="match status" value="1"/>
</dbReference>